<evidence type="ECO:0000256" key="1">
    <source>
        <dbReference type="SAM" id="MobiDB-lite"/>
    </source>
</evidence>
<dbReference type="InterPro" id="IPR002937">
    <property type="entry name" value="Amino_oxidase"/>
</dbReference>
<dbReference type="GO" id="GO:0016491">
    <property type="term" value="F:oxidoreductase activity"/>
    <property type="evidence" value="ECO:0007669"/>
    <property type="project" value="InterPro"/>
</dbReference>
<feature type="region of interest" description="Disordered" evidence="1">
    <location>
        <begin position="1"/>
        <end position="25"/>
    </location>
</feature>
<feature type="domain" description="Amine oxidase" evidence="2">
    <location>
        <begin position="42"/>
        <end position="506"/>
    </location>
</feature>
<dbReference type="Gene3D" id="3.50.50.60">
    <property type="entry name" value="FAD/NAD(P)-binding domain"/>
    <property type="match status" value="2"/>
</dbReference>
<dbReference type="Pfam" id="PF01593">
    <property type="entry name" value="Amino_oxidase"/>
    <property type="match status" value="1"/>
</dbReference>
<dbReference type="InterPro" id="IPR036188">
    <property type="entry name" value="FAD/NAD-bd_sf"/>
</dbReference>
<protein>
    <submittedName>
        <fullName evidence="3">NAD(P)/FAD-dependent oxidoreductase</fullName>
    </submittedName>
</protein>
<gene>
    <name evidence="3" type="ORF">PV367_38925</name>
</gene>
<dbReference type="RefSeq" id="WP_319698185.1">
    <property type="nucleotide sequence ID" value="NZ_JARAWN010000433.1"/>
</dbReference>
<dbReference type="AlphaFoldDB" id="A0AAJ2PY97"/>
<evidence type="ECO:0000313" key="4">
    <source>
        <dbReference type="Proteomes" id="UP001273589"/>
    </source>
</evidence>
<comment type="caution">
    <text evidence="3">The sequence shown here is derived from an EMBL/GenBank/DDBJ whole genome shotgun (WGS) entry which is preliminary data.</text>
</comment>
<reference evidence="3" key="1">
    <citation type="journal article" date="2023" name="Microb. Genom.">
        <title>Mesoterricola silvestris gen. nov., sp. nov., Mesoterricola sediminis sp. nov., Geothrix oryzae sp. nov., Geothrix edaphica sp. nov., Geothrix rubra sp. nov., and Geothrix limicola sp. nov., six novel members of Acidobacteriota isolated from soils.</title>
        <authorList>
            <person name="Weisberg A.J."/>
            <person name="Pearce E."/>
            <person name="Kramer C.G."/>
            <person name="Chang J.H."/>
            <person name="Clarke C.R."/>
        </authorList>
    </citation>
    <scope>NUCLEOTIDE SEQUENCE</scope>
    <source>
        <strain evidence="3">ND06-05F</strain>
    </source>
</reference>
<dbReference type="InterPro" id="IPR045892">
    <property type="entry name" value="CrtISO-like"/>
</dbReference>
<dbReference type="EMBL" id="JARAWN010000433">
    <property type="protein sequence ID" value="MDX3135640.1"/>
    <property type="molecule type" value="Genomic_DNA"/>
</dbReference>
<evidence type="ECO:0000259" key="2">
    <source>
        <dbReference type="Pfam" id="PF01593"/>
    </source>
</evidence>
<dbReference type="PANTHER" id="PTHR46313:SF3">
    <property type="entry name" value="PROLYCOPENE ISOMERASE, CHLOROPLASTIC"/>
    <property type="match status" value="1"/>
</dbReference>
<organism evidence="3 4">
    <name type="scientific">Streptomyces europaeiscabiei</name>
    <dbReference type="NCBI Taxonomy" id="146819"/>
    <lineage>
        <taxon>Bacteria</taxon>
        <taxon>Bacillati</taxon>
        <taxon>Actinomycetota</taxon>
        <taxon>Actinomycetes</taxon>
        <taxon>Kitasatosporales</taxon>
        <taxon>Streptomycetaceae</taxon>
        <taxon>Streptomyces</taxon>
    </lineage>
</organism>
<proteinExistence type="predicted"/>
<dbReference type="PRINTS" id="PR00420">
    <property type="entry name" value="RNGMNOXGNASE"/>
</dbReference>
<dbReference type="Proteomes" id="UP001273589">
    <property type="component" value="Unassembled WGS sequence"/>
</dbReference>
<feature type="compositionally biased region" description="Polar residues" evidence="1">
    <location>
        <begin position="1"/>
        <end position="10"/>
    </location>
</feature>
<name>A0AAJ2PY97_9ACTN</name>
<dbReference type="SUPFAM" id="SSF51905">
    <property type="entry name" value="FAD/NAD(P)-binding domain"/>
    <property type="match status" value="1"/>
</dbReference>
<accession>A0AAJ2PY97</accession>
<dbReference type="PANTHER" id="PTHR46313">
    <property type="match status" value="1"/>
</dbReference>
<evidence type="ECO:0000313" key="3">
    <source>
        <dbReference type="EMBL" id="MDX3135640.1"/>
    </source>
</evidence>
<sequence>MFRTNVQNQGRDADSCGQERTGGRADRLTGSRADVVVIGGGMAGMATALRLQAAGLSTIVLEAHGHAGGCAGYYRKRGFSFDVGATTLVDFGPGGVGGELLDSVGIPPLDAQELPGYQAHLPDRRIVLHRDLAAWHAERLRTLGDSERHRAFWDLLDRLAHTFWRASRAGVRLPIRGPADAVHDLRAVGWSGLPYARHLNRTLGDALRDHGLRADAALVGLLAMLVEDTVHTGVDDAPLINAALGVTIRGAGLSRHNGGMHGFWRVLVGRYRELGGSLRTACRVTQVRHAAGGYRLTTRQGSFHARRIVSAVPAVTTAAICAGLPVAPRLRRYLRRDADAVGGATVVFLGVPESEVADRTLTHHQLLHSYDRPLGDGNNMFVSVSAPGDPLSAPPGHRAVMISTHTDLADWRDLDTAEYEQRKKEAGEQLLARARRVYPRLGERAVIAQTGTPRSYERFAFRPQGAVGGVRQRLANTNQHAIPHDLGGPGLWLVGDSTWPGLGTVACVLGSRIVAEGLLKERRRTG</sequence>
<dbReference type="GO" id="GO:0016116">
    <property type="term" value="P:carotenoid metabolic process"/>
    <property type="evidence" value="ECO:0007669"/>
    <property type="project" value="InterPro"/>
</dbReference>